<comment type="caution">
    <text evidence="2">The sequence shown here is derived from an EMBL/GenBank/DDBJ whole genome shotgun (WGS) entry which is preliminary data.</text>
</comment>
<gene>
    <name evidence="2" type="ORF">ACFOZ4_05280</name>
</gene>
<sequence length="132" mass="13736">MRKRSAALATIACALTAAVAFGAGSPAYASIDATVVVQRVGSTGDAGSMTHEDVGDIFTVWDRVADGHGVRGSLIDGSGTTLKSIYNGNGNGTNVKFAYDIKPGNAYYMKVCLVDGASDTTPIKCAMRYVYE</sequence>
<reference evidence="3" key="1">
    <citation type="journal article" date="2019" name="Int. J. Syst. Evol. Microbiol.">
        <title>The Global Catalogue of Microorganisms (GCM) 10K type strain sequencing project: providing services to taxonomists for standard genome sequencing and annotation.</title>
        <authorList>
            <consortium name="The Broad Institute Genomics Platform"/>
            <consortium name="The Broad Institute Genome Sequencing Center for Infectious Disease"/>
            <person name="Wu L."/>
            <person name="Ma J."/>
        </authorList>
    </citation>
    <scope>NUCLEOTIDE SEQUENCE [LARGE SCALE GENOMIC DNA]</scope>
    <source>
        <strain evidence="3">CGMCC 4.7289</strain>
    </source>
</reference>
<keyword evidence="3" id="KW-1185">Reference proteome</keyword>
<dbReference type="RefSeq" id="WP_253755683.1">
    <property type="nucleotide sequence ID" value="NZ_JAMZDZ010000001.1"/>
</dbReference>
<feature type="chain" id="PRO_5046241582" evidence="1">
    <location>
        <begin position="30"/>
        <end position="132"/>
    </location>
</feature>
<protein>
    <submittedName>
        <fullName evidence="2">Uncharacterized protein</fullName>
    </submittedName>
</protein>
<feature type="signal peptide" evidence="1">
    <location>
        <begin position="1"/>
        <end position="29"/>
    </location>
</feature>
<dbReference type="EMBL" id="JBHSAY010000004">
    <property type="protein sequence ID" value="MFC4130013.1"/>
    <property type="molecule type" value="Genomic_DNA"/>
</dbReference>
<dbReference type="Proteomes" id="UP001595816">
    <property type="component" value="Unassembled WGS sequence"/>
</dbReference>
<name>A0ABV8LHQ4_9ACTN</name>
<evidence type="ECO:0000256" key="1">
    <source>
        <dbReference type="SAM" id="SignalP"/>
    </source>
</evidence>
<keyword evidence="1" id="KW-0732">Signal</keyword>
<organism evidence="2 3">
    <name type="scientific">Hamadaea flava</name>
    <dbReference type="NCBI Taxonomy" id="1742688"/>
    <lineage>
        <taxon>Bacteria</taxon>
        <taxon>Bacillati</taxon>
        <taxon>Actinomycetota</taxon>
        <taxon>Actinomycetes</taxon>
        <taxon>Micromonosporales</taxon>
        <taxon>Micromonosporaceae</taxon>
        <taxon>Hamadaea</taxon>
    </lineage>
</organism>
<evidence type="ECO:0000313" key="2">
    <source>
        <dbReference type="EMBL" id="MFC4130013.1"/>
    </source>
</evidence>
<proteinExistence type="predicted"/>
<accession>A0ABV8LHQ4</accession>
<evidence type="ECO:0000313" key="3">
    <source>
        <dbReference type="Proteomes" id="UP001595816"/>
    </source>
</evidence>